<gene>
    <name evidence="6" type="ORF">DFH01_26225</name>
</gene>
<protein>
    <recommendedName>
        <fullName evidence="5">LysR substrate-binding domain-containing protein</fullName>
    </recommendedName>
</protein>
<dbReference type="GO" id="GO:0032993">
    <property type="term" value="C:protein-DNA complex"/>
    <property type="evidence" value="ECO:0007669"/>
    <property type="project" value="TreeGrafter"/>
</dbReference>
<dbReference type="Proteomes" id="UP000245765">
    <property type="component" value="Unassembled WGS sequence"/>
</dbReference>
<comment type="caution">
    <text evidence="6">The sequence shown here is derived from an EMBL/GenBank/DDBJ whole genome shotgun (WGS) entry which is preliminary data.</text>
</comment>
<dbReference type="SUPFAM" id="SSF53850">
    <property type="entry name" value="Periplasmic binding protein-like II"/>
    <property type="match status" value="1"/>
</dbReference>
<dbReference type="GO" id="GO:0003677">
    <property type="term" value="F:DNA binding"/>
    <property type="evidence" value="ECO:0007669"/>
    <property type="project" value="UniProtKB-KW"/>
</dbReference>
<keyword evidence="7" id="KW-1185">Reference proteome</keyword>
<sequence>MPWPGVTVTLDECLSSQAVQALREARLDAALLRAEIPEEAGLAVHRLLDEAMVVAVPATHPLAAGDAPRPLTDFAAARFIAFARVEGPGMFDATLSACLKAGFTPQLGQEAPRITSALGLVAAGLGVALVPDSLRRVQMDGVAWCALAAADRPTVSLRLATRREAGSPALRNFVALVRRCFAMPDEPGSPAGT</sequence>
<proteinExistence type="inferred from homology"/>
<dbReference type="InterPro" id="IPR005119">
    <property type="entry name" value="LysR_subst-bd"/>
</dbReference>
<name>A0A317F9C4_9PROT</name>
<keyword evidence="3" id="KW-0238">DNA-binding</keyword>
<evidence type="ECO:0000256" key="3">
    <source>
        <dbReference type="ARBA" id="ARBA00023125"/>
    </source>
</evidence>
<dbReference type="PANTHER" id="PTHR30346:SF30">
    <property type="entry name" value="SMALL NEUTRAL PROTEASE REGULATORY PROTEIN"/>
    <property type="match status" value="1"/>
</dbReference>
<dbReference type="Pfam" id="PF03466">
    <property type="entry name" value="LysR_substrate"/>
    <property type="match status" value="1"/>
</dbReference>
<dbReference type="GO" id="GO:0003700">
    <property type="term" value="F:DNA-binding transcription factor activity"/>
    <property type="evidence" value="ECO:0007669"/>
    <property type="project" value="TreeGrafter"/>
</dbReference>
<evidence type="ECO:0000256" key="4">
    <source>
        <dbReference type="ARBA" id="ARBA00023163"/>
    </source>
</evidence>
<evidence type="ECO:0000313" key="7">
    <source>
        <dbReference type="Proteomes" id="UP000245765"/>
    </source>
</evidence>
<reference evidence="7" key="1">
    <citation type="submission" date="2018-05" db="EMBL/GenBank/DDBJ databases">
        <authorList>
            <person name="Du Z."/>
            <person name="Wang X."/>
        </authorList>
    </citation>
    <scope>NUCLEOTIDE SEQUENCE [LARGE SCALE GENOMIC DNA]</scope>
    <source>
        <strain evidence="7">CQN31</strain>
    </source>
</reference>
<evidence type="ECO:0000313" key="6">
    <source>
        <dbReference type="EMBL" id="PWS34128.1"/>
    </source>
</evidence>
<comment type="similarity">
    <text evidence="1">Belongs to the LysR transcriptional regulatory family.</text>
</comment>
<evidence type="ECO:0000259" key="5">
    <source>
        <dbReference type="Pfam" id="PF03466"/>
    </source>
</evidence>
<dbReference type="EMBL" id="QGNA01000008">
    <property type="protein sequence ID" value="PWS34128.1"/>
    <property type="molecule type" value="Genomic_DNA"/>
</dbReference>
<evidence type="ECO:0000256" key="1">
    <source>
        <dbReference type="ARBA" id="ARBA00009437"/>
    </source>
</evidence>
<organism evidence="6 7">
    <name type="scientific">Falsiroseomonas bella</name>
    <dbReference type="NCBI Taxonomy" id="2184016"/>
    <lineage>
        <taxon>Bacteria</taxon>
        <taxon>Pseudomonadati</taxon>
        <taxon>Pseudomonadota</taxon>
        <taxon>Alphaproteobacteria</taxon>
        <taxon>Acetobacterales</taxon>
        <taxon>Roseomonadaceae</taxon>
        <taxon>Falsiroseomonas</taxon>
    </lineage>
</organism>
<evidence type="ECO:0000256" key="2">
    <source>
        <dbReference type="ARBA" id="ARBA00023015"/>
    </source>
</evidence>
<dbReference type="Gene3D" id="3.40.190.10">
    <property type="entry name" value="Periplasmic binding protein-like II"/>
    <property type="match status" value="2"/>
</dbReference>
<dbReference type="RefSeq" id="WP_109873497.1">
    <property type="nucleotide sequence ID" value="NZ_QGNA01000008.1"/>
</dbReference>
<keyword evidence="2" id="KW-0805">Transcription regulation</keyword>
<dbReference type="PANTHER" id="PTHR30346">
    <property type="entry name" value="TRANSCRIPTIONAL DUAL REGULATOR HCAR-RELATED"/>
    <property type="match status" value="1"/>
</dbReference>
<feature type="domain" description="LysR substrate-binding" evidence="5">
    <location>
        <begin position="3"/>
        <end position="179"/>
    </location>
</feature>
<dbReference type="AlphaFoldDB" id="A0A317F9C4"/>
<accession>A0A317F9C4</accession>
<keyword evidence="4" id="KW-0804">Transcription</keyword>